<dbReference type="PROSITE" id="PS50882">
    <property type="entry name" value="YTH"/>
    <property type="match status" value="1"/>
</dbReference>
<dbReference type="GO" id="GO:0061157">
    <property type="term" value="P:mRNA destabilization"/>
    <property type="evidence" value="ECO:0007669"/>
    <property type="project" value="TreeGrafter"/>
</dbReference>
<sequence>MQTKESLEYTNTLSKDHIFQAEYKELQNYQNIEKIREEFDSLKNLNNTNIELAGLETATYYIIRSFNEDHIHKAIKYGIWTTTNRNAEILNKAYEEAKDKNTEIYLFYSVTNSQKFCGMVRLKSGLQTGQSFQYWNDECRWFGIFQIEWAIALYCLILMVKE</sequence>
<evidence type="ECO:0000259" key="2">
    <source>
        <dbReference type="PROSITE" id="PS50882"/>
    </source>
</evidence>
<feature type="domain" description="YTH" evidence="2">
    <location>
        <begin position="58"/>
        <end position="162"/>
    </location>
</feature>
<organism evidence="3 4">
    <name type="scientific">Ichthyophthirius multifiliis</name>
    <name type="common">White spot disease agent</name>
    <name type="synonym">Ich</name>
    <dbReference type="NCBI Taxonomy" id="5932"/>
    <lineage>
        <taxon>Eukaryota</taxon>
        <taxon>Sar</taxon>
        <taxon>Alveolata</taxon>
        <taxon>Ciliophora</taxon>
        <taxon>Intramacronucleata</taxon>
        <taxon>Oligohymenophorea</taxon>
        <taxon>Hymenostomatida</taxon>
        <taxon>Ophryoglenina</taxon>
        <taxon>Ichthyophthirius</taxon>
    </lineage>
</organism>
<gene>
    <name evidence="3" type="ORF">IMG5_112720</name>
</gene>
<dbReference type="PANTHER" id="PTHR12357:SF89">
    <property type="entry name" value="YTH DOMAIN-CONTAINING FAMILY PROTEIN"/>
    <property type="match status" value="1"/>
</dbReference>
<dbReference type="RefSeq" id="XP_004034821.1">
    <property type="nucleotide sequence ID" value="XM_004034773.1"/>
</dbReference>
<dbReference type="CDD" id="cd21134">
    <property type="entry name" value="YTH"/>
    <property type="match status" value="1"/>
</dbReference>
<dbReference type="InParanoid" id="G0QTX6"/>
<feature type="transmembrane region" description="Helical" evidence="1">
    <location>
        <begin position="141"/>
        <end position="160"/>
    </location>
</feature>
<dbReference type="OMA" id="ERVFRQK"/>
<evidence type="ECO:0000256" key="1">
    <source>
        <dbReference type="SAM" id="Phobius"/>
    </source>
</evidence>
<evidence type="ECO:0000313" key="3">
    <source>
        <dbReference type="EMBL" id="EGR31335.1"/>
    </source>
</evidence>
<accession>G0QTX6</accession>
<dbReference type="Proteomes" id="UP000008983">
    <property type="component" value="Unassembled WGS sequence"/>
</dbReference>
<dbReference type="GeneID" id="14907472"/>
<dbReference type="GO" id="GO:0003729">
    <property type="term" value="F:mRNA binding"/>
    <property type="evidence" value="ECO:0007669"/>
    <property type="project" value="TreeGrafter"/>
</dbReference>
<keyword evidence="1" id="KW-0812">Transmembrane</keyword>
<dbReference type="InterPro" id="IPR045168">
    <property type="entry name" value="YTH_prot"/>
</dbReference>
<keyword evidence="1" id="KW-0472">Membrane</keyword>
<keyword evidence="4" id="KW-1185">Reference proteome</keyword>
<dbReference type="InterPro" id="IPR007275">
    <property type="entry name" value="YTH_domain"/>
</dbReference>
<proteinExistence type="predicted"/>
<dbReference type="Gene3D" id="3.10.590.10">
    <property type="entry name" value="ph1033 like domains"/>
    <property type="match status" value="1"/>
</dbReference>
<keyword evidence="1" id="KW-1133">Transmembrane helix</keyword>
<dbReference type="Pfam" id="PF04146">
    <property type="entry name" value="YTH"/>
    <property type="match status" value="1"/>
</dbReference>
<reference evidence="3 4" key="1">
    <citation type="submission" date="2011-07" db="EMBL/GenBank/DDBJ databases">
        <authorList>
            <person name="Coyne R."/>
            <person name="Brami D."/>
            <person name="Johnson J."/>
            <person name="Hostetler J."/>
            <person name="Hannick L."/>
            <person name="Clark T."/>
            <person name="Cassidy-Hanley D."/>
            <person name="Inman J."/>
        </authorList>
    </citation>
    <scope>NUCLEOTIDE SEQUENCE [LARGE SCALE GENOMIC DNA]</scope>
    <source>
        <strain evidence="3 4">G5</strain>
    </source>
</reference>
<evidence type="ECO:0000313" key="4">
    <source>
        <dbReference type="Proteomes" id="UP000008983"/>
    </source>
</evidence>
<dbReference type="EMBL" id="GL983882">
    <property type="protein sequence ID" value="EGR31335.1"/>
    <property type="molecule type" value="Genomic_DNA"/>
</dbReference>
<dbReference type="PANTHER" id="PTHR12357">
    <property type="entry name" value="YTH YT521-B HOMOLOGY DOMAIN-CONTAINING"/>
    <property type="match status" value="1"/>
</dbReference>
<dbReference type="eggNOG" id="KOG1901">
    <property type="taxonomic scope" value="Eukaryota"/>
</dbReference>
<name>G0QTX6_ICHMU</name>
<dbReference type="OrthoDB" id="306475at2759"/>
<dbReference type="GO" id="GO:0005737">
    <property type="term" value="C:cytoplasm"/>
    <property type="evidence" value="ECO:0007669"/>
    <property type="project" value="TreeGrafter"/>
</dbReference>
<dbReference type="STRING" id="857967.G0QTX6"/>
<protein>
    <recommendedName>
        <fullName evidence="2">YTH domain-containing protein</fullName>
    </recommendedName>
</protein>
<dbReference type="AlphaFoldDB" id="G0QTX6"/>